<keyword evidence="3" id="KW-0808">Transferase</keyword>
<dbReference type="AlphaFoldDB" id="A0A450VS02"/>
<accession>A0A450VS02</accession>
<proteinExistence type="predicted"/>
<keyword evidence="3" id="KW-0489">Methyltransferase</keyword>
<dbReference type="EMBL" id="CAADFG010000419">
    <property type="protein sequence ID" value="VFK04462.1"/>
    <property type="molecule type" value="Genomic_DNA"/>
</dbReference>
<dbReference type="EMBL" id="CAADFJ010000429">
    <property type="protein sequence ID" value="VFK07538.1"/>
    <property type="molecule type" value="Genomic_DNA"/>
</dbReference>
<name>A0A450VS02_9GAMM</name>
<dbReference type="Gene3D" id="3.40.50.150">
    <property type="entry name" value="Vaccinia Virus protein VP39"/>
    <property type="match status" value="1"/>
</dbReference>
<gene>
    <name evidence="2" type="ORF">BECKH772A_GA0070896_104192</name>
    <name evidence="1" type="ORF">BECKH772B_GA0070898_104302</name>
    <name evidence="3" type="ORF">BECKH772C_GA0070978_104292</name>
</gene>
<evidence type="ECO:0000313" key="1">
    <source>
        <dbReference type="EMBL" id="VFK04315.1"/>
    </source>
</evidence>
<dbReference type="GO" id="GO:0032259">
    <property type="term" value="P:methylation"/>
    <property type="evidence" value="ECO:0007669"/>
    <property type="project" value="UniProtKB-KW"/>
</dbReference>
<protein>
    <submittedName>
        <fullName evidence="3">Phospholipid N-methyltransferase</fullName>
    </submittedName>
</protein>
<dbReference type="EMBL" id="CAADFI010000430">
    <property type="protein sequence ID" value="VFK04315.1"/>
    <property type="molecule type" value="Genomic_DNA"/>
</dbReference>
<reference evidence="3" key="1">
    <citation type="submission" date="2019-02" db="EMBL/GenBank/DDBJ databases">
        <authorList>
            <person name="Gruber-Vodicka R. H."/>
            <person name="Seah K. B. B."/>
        </authorList>
    </citation>
    <scope>NUCLEOTIDE SEQUENCE</scope>
    <source>
        <strain evidence="3">BECK_SA2B12</strain>
        <strain evidence="2">BECK_SA2B15</strain>
        <strain evidence="1">BECK_SA2B20</strain>
    </source>
</reference>
<dbReference type="CDD" id="cd02440">
    <property type="entry name" value="AdoMet_MTases"/>
    <property type="match status" value="1"/>
</dbReference>
<dbReference type="SUPFAM" id="SSF53335">
    <property type="entry name" value="S-adenosyl-L-methionine-dependent methyltransferases"/>
    <property type="match status" value="1"/>
</dbReference>
<organism evidence="3">
    <name type="scientific">Candidatus Kentrum eta</name>
    <dbReference type="NCBI Taxonomy" id="2126337"/>
    <lineage>
        <taxon>Bacteria</taxon>
        <taxon>Pseudomonadati</taxon>
        <taxon>Pseudomonadota</taxon>
        <taxon>Gammaproteobacteria</taxon>
        <taxon>Candidatus Kentrum</taxon>
    </lineage>
</organism>
<dbReference type="InterPro" id="IPR029063">
    <property type="entry name" value="SAM-dependent_MTases_sf"/>
</dbReference>
<dbReference type="GO" id="GO:0008168">
    <property type="term" value="F:methyltransferase activity"/>
    <property type="evidence" value="ECO:0007669"/>
    <property type="project" value="UniProtKB-KW"/>
</dbReference>
<evidence type="ECO:0000313" key="3">
    <source>
        <dbReference type="EMBL" id="VFK07538.1"/>
    </source>
</evidence>
<sequence length="206" mass="23024">MTDSLQNSTRNNTGQRSANNGRAFFREFLKQPLQIGSIVPSSRYLERRIIDAAAVAFAKTIVELGSGTGGITRAILRAMPADAVLLSIEINARFHHIVQQIRDDRLISHLGNAYDLQEILLSYDLPAPQVIISSIPFSSIHNHHGARVCEVVTRLLTPGGHFVAFAYQFNSRVVTLCRPLLGKEKKVLELLNIPPARVYRWQKMVL</sequence>
<evidence type="ECO:0000313" key="2">
    <source>
        <dbReference type="EMBL" id="VFK04462.1"/>
    </source>
</evidence>